<dbReference type="Proteomes" id="UP000230184">
    <property type="component" value="Unassembled WGS sequence"/>
</dbReference>
<dbReference type="AlphaFoldDB" id="A0A2M6YTX6"/>
<organism evidence="1 2">
    <name type="scientific">Candidatus Roizmanbacteria bacterium CG07_land_8_20_14_0_80_34_15</name>
    <dbReference type="NCBI Taxonomy" id="1974849"/>
    <lineage>
        <taxon>Bacteria</taxon>
        <taxon>Candidatus Roizmaniibacteriota</taxon>
    </lineage>
</organism>
<accession>A0A2M6YTX6</accession>
<protein>
    <recommendedName>
        <fullName evidence="3">Glycosyl transferase</fullName>
    </recommendedName>
</protein>
<reference evidence="2" key="1">
    <citation type="submission" date="2017-09" db="EMBL/GenBank/DDBJ databases">
        <title>Depth-based differentiation of microbial function through sediment-hosted aquifers and enrichment of novel symbionts in the deep terrestrial subsurface.</title>
        <authorList>
            <person name="Probst A.J."/>
            <person name="Ladd B."/>
            <person name="Jarett J.K."/>
            <person name="Geller-Mcgrath D.E."/>
            <person name="Sieber C.M.K."/>
            <person name="Emerson J.B."/>
            <person name="Anantharaman K."/>
            <person name="Thomas B.C."/>
            <person name="Malmstrom R."/>
            <person name="Stieglmeier M."/>
            <person name="Klingl A."/>
            <person name="Woyke T."/>
            <person name="Ryan C.M."/>
            <person name="Banfield J.F."/>
        </authorList>
    </citation>
    <scope>NUCLEOTIDE SEQUENCE [LARGE SCALE GENOMIC DNA]</scope>
</reference>
<evidence type="ECO:0000313" key="1">
    <source>
        <dbReference type="EMBL" id="PIU36935.1"/>
    </source>
</evidence>
<dbReference type="EMBL" id="PEWY01000100">
    <property type="protein sequence ID" value="PIU36935.1"/>
    <property type="molecule type" value="Genomic_DNA"/>
</dbReference>
<feature type="non-terminal residue" evidence="1">
    <location>
        <position position="1"/>
    </location>
</feature>
<name>A0A2M6YTX6_9BACT</name>
<sequence length="217" mass="26165">FGPKIVYQKIRDIPDHFYYKESETDKNWDEVAIRNEVMEKMEKVKADYLINLDGDDIIVPELLDIINNFHPNYDIYLTEGFDIANPTTFYHHRDKVQIENLGECNGMVPRIWKRELGVRWKINPWQVDRVIKKIQPNPTLHCILDIDSKTTQIPIKGQYRFHLHYTYGWKRNKDKEYFKKSVWRGDTGKITYHFPPWFTDPLLKILEKEIDLPWKIK</sequence>
<evidence type="ECO:0008006" key="3">
    <source>
        <dbReference type="Google" id="ProtNLM"/>
    </source>
</evidence>
<comment type="caution">
    <text evidence="1">The sequence shown here is derived from an EMBL/GenBank/DDBJ whole genome shotgun (WGS) entry which is preliminary data.</text>
</comment>
<evidence type="ECO:0000313" key="2">
    <source>
        <dbReference type="Proteomes" id="UP000230184"/>
    </source>
</evidence>
<gene>
    <name evidence="1" type="ORF">COT02_03480</name>
</gene>
<proteinExistence type="predicted"/>